<sequence>MIPVERQRTIMRLLTERGSLTIAELVEALDVSHMTVRRDIAALESAGRVSSVARGVTLPSRLSLDLAHADKAALRPDEKAAIGSIAATLVGPGDVIFLDAGTTTLEIARAIATRDGLVVVTNDLVIAQWLAERSTNELHLAAGLIDRANLSAEGRATADAIREFNFDVAFISTPAFDLRGSSVHTEAKNVVKNAAADNARRVFLVTDSTKYGRVMPLKSIALERFDGVVTDAELPESAHDALVEAGLDVLQTSPTSR</sequence>
<dbReference type="InterPro" id="IPR037171">
    <property type="entry name" value="NagB/RpiA_transferase-like"/>
</dbReference>
<dbReference type="Gene3D" id="3.40.50.1360">
    <property type="match status" value="1"/>
</dbReference>
<keyword evidence="6" id="KW-1185">Reference proteome</keyword>
<dbReference type="RefSeq" id="WP_019618370.1">
    <property type="nucleotide sequence ID" value="NZ_JBHUNE010000003.1"/>
</dbReference>
<dbReference type="InterPro" id="IPR018356">
    <property type="entry name" value="Tscrpt_reg_HTH_DeoR_CS"/>
</dbReference>
<dbReference type="InterPro" id="IPR014036">
    <property type="entry name" value="DeoR-like_C"/>
</dbReference>
<dbReference type="PANTHER" id="PTHR30363">
    <property type="entry name" value="HTH-TYPE TRANSCRIPTIONAL REGULATOR SRLR-RELATED"/>
    <property type="match status" value="1"/>
</dbReference>
<accession>A0ABW5UVE5</accession>
<organism evidence="5 6">
    <name type="scientific">Gulosibacter faecalis</name>
    <dbReference type="NCBI Taxonomy" id="272240"/>
    <lineage>
        <taxon>Bacteria</taxon>
        <taxon>Bacillati</taxon>
        <taxon>Actinomycetota</taxon>
        <taxon>Actinomycetes</taxon>
        <taxon>Micrococcales</taxon>
        <taxon>Microbacteriaceae</taxon>
        <taxon>Gulosibacter</taxon>
    </lineage>
</organism>
<gene>
    <name evidence="5" type="ORF">ACFSW7_04485</name>
</gene>
<protein>
    <submittedName>
        <fullName evidence="5">DeoR/GlpR family DNA-binding transcription regulator</fullName>
    </submittedName>
</protein>
<dbReference type="InterPro" id="IPR050313">
    <property type="entry name" value="Carb_Metab_HTH_regulators"/>
</dbReference>
<dbReference type="SMART" id="SM00420">
    <property type="entry name" value="HTH_DEOR"/>
    <property type="match status" value="1"/>
</dbReference>
<dbReference type="SUPFAM" id="SSF46785">
    <property type="entry name" value="Winged helix' DNA-binding domain"/>
    <property type="match status" value="1"/>
</dbReference>
<evidence type="ECO:0000313" key="5">
    <source>
        <dbReference type="EMBL" id="MFD2757637.1"/>
    </source>
</evidence>
<dbReference type="InterPro" id="IPR001034">
    <property type="entry name" value="DeoR_HTH"/>
</dbReference>
<dbReference type="Pfam" id="PF08220">
    <property type="entry name" value="HTH_DeoR"/>
    <property type="match status" value="1"/>
</dbReference>
<evidence type="ECO:0000256" key="1">
    <source>
        <dbReference type="ARBA" id="ARBA00023015"/>
    </source>
</evidence>
<evidence type="ECO:0000256" key="2">
    <source>
        <dbReference type="ARBA" id="ARBA00023125"/>
    </source>
</evidence>
<keyword evidence="1" id="KW-0805">Transcription regulation</keyword>
<evidence type="ECO:0000259" key="4">
    <source>
        <dbReference type="PROSITE" id="PS51000"/>
    </source>
</evidence>
<feature type="domain" description="HTH deoR-type" evidence="4">
    <location>
        <begin position="3"/>
        <end position="58"/>
    </location>
</feature>
<keyword evidence="2 5" id="KW-0238">DNA-binding</keyword>
<keyword evidence="3" id="KW-0804">Transcription</keyword>
<dbReference type="Gene3D" id="1.10.10.10">
    <property type="entry name" value="Winged helix-like DNA-binding domain superfamily/Winged helix DNA-binding domain"/>
    <property type="match status" value="1"/>
</dbReference>
<name>A0ABW5UVE5_9MICO</name>
<dbReference type="GO" id="GO:0003677">
    <property type="term" value="F:DNA binding"/>
    <property type="evidence" value="ECO:0007669"/>
    <property type="project" value="UniProtKB-KW"/>
</dbReference>
<dbReference type="PROSITE" id="PS00894">
    <property type="entry name" value="HTH_DEOR_1"/>
    <property type="match status" value="1"/>
</dbReference>
<dbReference type="EMBL" id="JBHUNE010000003">
    <property type="protein sequence ID" value="MFD2757637.1"/>
    <property type="molecule type" value="Genomic_DNA"/>
</dbReference>
<dbReference type="Pfam" id="PF00455">
    <property type="entry name" value="DeoRC"/>
    <property type="match status" value="1"/>
</dbReference>
<dbReference type="Proteomes" id="UP001597492">
    <property type="component" value="Unassembled WGS sequence"/>
</dbReference>
<proteinExistence type="predicted"/>
<dbReference type="PANTHER" id="PTHR30363:SF58">
    <property type="entry name" value="REGULATORY PROTEIN, DEOR FAMILY"/>
    <property type="match status" value="1"/>
</dbReference>
<evidence type="ECO:0000313" key="6">
    <source>
        <dbReference type="Proteomes" id="UP001597492"/>
    </source>
</evidence>
<dbReference type="InterPro" id="IPR036390">
    <property type="entry name" value="WH_DNA-bd_sf"/>
</dbReference>
<comment type="caution">
    <text evidence="5">The sequence shown here is derived from an EMBL/GenBank/DDBJ whole genome shotgun (WGS) entry which is preliminary data.</text>
</comment>
<dbReference type="SUPFAM" id="SSF100950">
    <property type="entry name" value="NagB/RpiA/CoA transferase-like"/>
    <property type="match status" value="1"/>
</dbReference>
<dbReference type="PROSITE" id="PS51000">
    <property type="entry name" value="HTH_DEOR_2"/>
    <property type="match status" value="1"/>
</dbReference>
<dbReference type="InterPro" id="IPR036388">
    <property type="entry name" value="WH-like_DNA-bd_sf"/>
</dbReference>
<reference evidence="6" key="1">
    <citation type="journal article" date="2019" name="Int. J. Syst. Evol. Microbiol.">
        <title>The Global Catalogue of Microorganisms (GCM) 10K type strain sequencing project: providing services to taxonomists for standard genome sequencing and annotation.</title>
        <authorList>
            <consortium name="The Broad Institute Genomics Platform"/>
            <consortium name="The Broad Institute Genome Sequencing Center for Infectious Disease"/>
            <person name="Wu L."/>
            <person name="Ma J."/>
        </authorList>
    </citation>
    <scope>NUCLEOTIDE SEQUENCE [LARGE SCALE GENOMIC DNA]</scope>
    <source>
        <strain evidence="6">TISTR 1514</strain>
    </source>
</reference>
<evidence type="ECO:0000256" key="3">
    <source>
        <dbReference type="ARBA" id="ARBA00023163"/>
    </source>
</evidence>
<dbReference type="SMART" id="SM01134">
    <property type="entry name" value="DeoRC"/>
    <property type="match status" value="1"/>
</dbReference>